<evidence type="ECO:0000313" key="2">
    <source>
        <dbReference type="EnsemblPlants" id="OMERI10G02450.1"/>
    </source>
</evidence>
<dbReference type="HOGENOM" id="CLU_1771010_0_0_1"/>
<dbReference type="AlphaFoldDB" id="A0A0E0EVZ8"/>
<sequence>MPPLVSATIAEKTTATTDMVIAATTAVKGTRARFAWSRSGHGIGTAGPPCALQIYWRRAFSATLPTSLNPTRPQTSSLSPSPLALSPPSLPLPVSLPHCATMGGSDLGGGETTGGWRRRFVHSEGDKISSVELSPLSTSEIEPPPPL</sequence>
<evidence type="ECO:0000313" key="3">
    <source>
        <dbReference type="Proteomes" id="UP000008021"/>
    </source>
</evidence>
<keyword evidence="3" id="KW-1185">Reference proteome</keyword>
<evidence type="ECO:0000256" key="1">
    <source>
        <dbReference type="SAM" id="MobiDB-lite"/>
    </source>
</evidence>
<feature type="compositionally biased region" description="Polar residues" evidence="1">
    <location>
        <begin position="65"/>
        <end position="75"/>
    </location>
</feature>
<dbReference type="EnsemblPlants" id="OMERI10G02450.1">
    <property type="protein sequence ID" value="OMERI10G02450.1"/>
    <property type="gene ID" value="OMERI10G02450"/>
</dbReference>
<reference evidence="2" key="2">
    <citation type="submission" date="2018-05" db="EMBL/GenBank/DDBJ databases">
        <title>OmerRS3 (Oryza meridionalis Reference Sequence Version 3).</title>
        <authorList>
            <person name="Zhang J."/>
            <person name="Kudrna D."/>
            <person name="Lee S."/>
            <person name="Talag J."/>
            <person name="Welchert J."/>
            <person name="Wing R.A."/>
        </authorList>
    </citation>
    <scope>NUCLEOTIDE SEQUENCE [LARGE SCALE GENOMIC DNA]</scope>
    <source>
        <strain evidence="2">cv. OR44</strain>
    </source>
</reference>
<reference evidence="2" key="1">
    <citation type="submission" date="2015-04" db="UniProtKB">
        <authorList>
            <consortium name="EnsemblPlants"/>
        </authorList>
    </citation>
    <scope>IDENTIFICATION</scope>
</reference>
<protein>
    <submittedName>
        <fullName evidence="2">Uncharacterized protein</fullName>
    </submittedName>
</protein>
<name>A0A0E0EVZ8_9ORYZ</name>
<accession>A0A0E0EVZ8</accession>
<proteinExistence type="predicted"/>
<dbReference type="Gramene" id="OMERI10G02450.1">
    <property type="protein sequence ID" value="OMERI10G02450.1"/>
    <property type="gene ID" value="OMERI10G02450"/>
</dbReference>
<feature type="region of interest" description="Disordered" evidence="1">
    <location>
        <begin position="65"/>
        <end position="147"/>
    </location>
</feature>
<feature type="compositionally biased region" description="Low complexity" evidence="1">
    <location>
        <begin position="76"/>
        <end position="104"/>
    </location>
</feature>
<dbReference type="Proteomes" id="UP000008021">
    <property type="component" value="Chromosome 10"/>
</dbReference>
<feature type="compositionally biased region" description="Polar residues" evidence="1">
    <location>
        <begin position="131"/>
        <end position="140"/>
    </location>
</feature>
<organism evidence="2">
    <name type="scientific">Oryza meridionalis</name>
    <dbReference type="NCBI Taxonomy" id="40149"/>
    <lineage>
        <taxon>Eukaryota</taxon>
        <taxon>Viridiplantae</taxon>
        <taxon>Streptophyta</taxon>
        <taxon>Embryophyta</taxon>
        <taxon>Tracheophyta</taxon>
        <taxon>Spermatophyta</taxon>
        <taxon>Magnoliopsida</taxon>
        <taxon>Liliopsida</taxon>
        <taxon>Poales</taxon>
        <taxon>Poaceae</taxon>
        <taxon>BOP clade</taxon>
        <taxon>Oryzoideae</taxon>
        <taxon>Oryzeae</taxon>
        <taxon>Oryzinae</taxon>
        <taxon>Oryza</taxon>
    </lineage>
</organism>